<dbReference type="PANTHER" id="PTHR23028">
    <property type="entry name" value="ACETYLTRANSFERASE"/>
    <property type="match status" value="1"/>
</dbReference>
<feature type="transmembrane region" description="Helical" evidence="1">
    <location>
        <begin position="105"/>
        <end position="126"/>
    </location>
</feature>
<dbReference type="InterPro" id="IPR002656">
    <property type="entry name" value="Acyl_transf_3_dom"/>
</dbReference>
<dbReference type="PANTHER" id="PTHR23028:SF53">
    <property type="entry name" value="ACYL_TRANSF_3 DOMAIN-CONTAINING PROTEIN"/>
    <property type="match status" value="1"/>
</dbReference>
<feature type="transmembrane region" description="Helical" evidence="1">
    <location>
        <begin position="295"/>
        <end position="315"/>
    </location>
</feature>
<protein>
    <recommendedName>
        <fullName evidence="2">Acyltransferase 3 domain-containing protein</fullName>
    </recommendedName>
</protein>
<organism evidence="3 4">
    <name type="scientific">Rhodoplanes serenus</name>
    <dbReference type="NCBI Taxonomy" id="200615"/>
    <lineage>
        <taxon>Bacteria</taxon>
        <taxon>Pseudomonadati</taxon>
        <taxon>Pseudomonadota</taxon>
        <taxon>Alphaproteobacteria</taxon>
        <taxon>Hyphomicrobiales</taxon>
        <taxon>Nitrobacteraceae</taxon>
        <taxon>Rhodoplanes</taxon>
    </lineage>
</organism>
<feature type="transmembrane region" description="Helical" evidence="1">
    <location>
        <begin position="201"/>
        <end position="218"/>
    </location>
</feature>
<dbReference type="GO" id="GO:0016747">
    <property type="term" value="F:acyltransferase activity, transferring groups other than amino-acyl groups"/>
    <property type="evidence" value="ECO:0007669"/>
    <property type="project" value="InterPro"/>
</dbReference>
<feature type="transmembrane region" description="Helical" evidence="1">
    <location>
        <begin position="175"/>
        <end position="195"/>
    </location>
</feature>
<dbReference type="InterPro" id="IPR050879">
    <property type="entry name" value="Acyltransferase_3"/>
</dbReference>
<reference evidence="4" key="1">
    <citation type="submission" date="2018-10" db="EMBL/GenBank/DDBJ databases">
        <authorList>
            <person name="Peiro R."/>
            <person name="Begona"/>
            <person name="Cbmso G."/>
            <person name="Lopez M."/>
            <person name="Gonzalez S."/>
            <person name="Sacristan E."/>
            <person name="Castillo E."/>
        </authorList>
    </citation>
    <scope>NUCLEOTIDE SEQUENCE [LARGE SCALE GENOMIC DNA]</scope>
</reference>
<feature type="domain" description="Acyltransferase 3" evidence="2">
    <location>
        <begin position="13"/>
        <end position="343"/>
    </location>
</feature>
<dbReference type="GO" id="GO:0016020">
    <property type="term" value="C:membrane"/>
    <property type="evidence" value="ECO:0007669"/>
    <property type="project" value="TreeGrafter"/>
</dbReference>
<dbReference type="Proteomes" id="UP000289200">
    <property type="component" value="Unassembled WGS sequence"/>
</dbReference>
<dbReference type="Pfam" id="PF01757">
    <property type="entry name" value="Acyl_transf_3"/>
    <property type="match status" value="1"/>
</dbReference>
<dbReference type="OrthoDB" id="9796461at2"/>
<feature type="transmembrane region" description="Helical" evidence="1">
    <location>
        <begin position="327"/>
        <end position="351"/>
    </location>
</feature>
<gene>
    <name evidence="3" type="ORF">RHODGE_RHODGE_02748</name>
</gene>
<dbReference type="RefSeq" id="WP_129609415.1">
    <property type="nucleotide sequence ID" value="NZ_UWOC01000149.1"/>
</dbReference>
<keyword evidence="1" id="KW-0812">Transmembrane</keyword>
<accession>A0A3S4B1W1</accession>
<feature type="transmembrane region" description="Helical" evidence="1">
    <location>
        <begin position="146"/>
        <end position="168"/>
    </location>
</feature>
<evidence type="ECO:0000313" key="4">
    <source>
        <dbReference type="Proteomes" id="UP000289200"/>
    </source>
</evidence>
<comment type="caution">
    <text evidence="3">The sequence shown here is derived from an EMBL/GenBank/DDBJ whole genome shotgun (WGS) entry which is preliminary data.</text>
</comment>
<feature type="transmembrane region" description="Helical" evidence="1">
    <location>
        <begin position="230"/>
        <end position="248"/>
    </location>
</feature>
<name>A0A3S4B1W1_9BRAD</name>
<keyword evidence="1" id="KW-0472">Membrane</keyword>
<evidence type="ECO:0000313" key="3">
    <source>
        <dbReference type="EMBL" id="VCU09577.1"/>
    </source>
</evidence>
<evidence type="ECO:0000256" key="1">
    <source>
        <dbReference type="SAM" id="Phobius"/>
    </source>
</evidence>
<keyword evidence="1" id="KW-1133">Transmembrane helix</keyword>
<sequence>MTAAAPNPTFIPRLESIRGIAAWLVALFHAAQAGYAPGRPLLGGAPDWDAAGWGAVWRLYVAVFCNGHGAVIVFFVLSGFVLALSLSREGALTVRSAAGFLLGRVLRLYPAVFAAVPLFALALWLAGRDVGFGQIVRNMLLVAVDLNGVMWSLQVELLAGPFILLAVAVLRRFGVAALAALTLLLLGLSFAKGWRLPGVDGFGLVFCFLVGVLVQVVVRTAAGRGGDRGRFGLALVSVAAFCAARPLLGFASHWSVVVEALAAAGLIGAIAGGACPGFDRVLNSPVARFYGRISYSFYLLHPLTLLVVWSIPGPLSAALAAGVPGPVLALVLGVASALAVTPLAWLSWRFVELPAVALSRRWRGRGGSRPTAAATAFPLAPARSRHYLVGTRQTTEPP</sequence>
<dbReference type="EMBL" id="UWOC01000149">
    <property type="protein sequence ID" value="VCU09577.1"/>
    <property type="molecule type" value="Genomic_DNA"/>
</dbReference>
<dbReference type="AlphaFoldDB" id="A0A3S4B1W1"/>
<feature type="transmembrane region" description="Helical" evidence="1">
    <location>
        <begin position="57"/>
        <end position="84"/>
    </location>
</feature>
<proteinExistence type="predicted"/>
<evidence type="ECO:0000259" key="2">
    <source>
        <dbReference type="Pfam" id="PF01757"/>
    </source>
</evidence>
<feature type="transmembrane region" description="Helical" evidence="1">
    <location>
        <begin position="254"/>
        <end position="274"/>
    </location>
</feature>
<dbReference type="GO" id="GO:0000271">
    <property type="term" value="P:polysaccharide biosynthetic process"/>
    <property type="evidence" value="ECO:0007669"/>
    <property type="project" value="TreeGrafter"/>
</dbReference>
<keyword evidence="4" id="KW-1185">Reference proteome</keyword>